<evidence type="ECO:0000313" key="2">
    <source>
        <dbReference type="EMBL" id="KNC72022.1"/>
    </source>
</evidence>
<name>A0A0L0F5M7_9EUKA</name>
<keyword evidence="3" id="KW-1185">Reference proteome</keyword>
<dbReference type="GeneID" id="25915933"/>
<proteinExistence type="predicted"/>
<dbReference type="RefSeq" id="XP_014145924.1">
    <property type="nucleotide sequence ID" value="XM_014290449.1"/>
</dbReference>
<feature type="compositionally biased region" description="Low complexity" evidence="1">
    <location>
        <begin position="1"/>
        <end position="51"/>
    </location>
</feature>
<dbReference type="AlphaFoldDB" id="A0A0L0F5M7"/>
<sequence>MSMSWQSGGSSLLNSQSASHLQQQQQPGLQQNNSTNNLQQNNSNIPQSNKNGGNIWPQSVGPEGDASFGNMRVKNEAMRSFNNLASFDGNQFVERQLQQQLLNQRQEMYTKHRDMLVQQQSTMSTARLQGFHSGDLDTVAAQNLAIEQV</sequence>
<organism evidence="2 3">
    <name type="scientific">Sphaeroforma arctica JP610</name>
    <dbReference type="NCBI Taxonomy" id="667725"/>
    <lineage>
        <taxon>Eukaryota</taxon>
        <taxon>Ichthyosporea</taxon>
        <taxon>Ichthyophonida</taxon>
        <taxon>Sphaeroforma</taxon>
    </lineage>
</organism>
<evidence type="ECO:0000256" key="1">
    <source>
        <dbReference type="SAM" id="MobiDB-lite"/>
    </source>
</evidence>
<feature type="non-terminal residue" evidence="2">
    <location>
        <position position="149"/>
    </location>
</feature>
<dbReference type="Proteomes" id="UP000054560">
    <property type="component" value="Unassembled WGS sequence"/>
</dbReference>
<evidence type="ECO:0000313" key="3">
    <source>
        <dbReference type="Proteomes" id="UP000054560"/>
    </source>
</evidence>
<dbReference type="EMBL" id="KQ247704">
    <property type="protein sequence ID" value="KNC72022.1"/>
    <property type="molecule type" value="Genomic_DNA"/>
</dbReference>
<gene>
    <name evidence="2" type="ORF">SARC_15429</name>
</gene>
<protein>
    <submittedName>
        <fullName evidence="2">Uncharacterized protein</fullName>
    </submittedName>
</protein>
<feature type="region of interest" description="Disordered" evidence="1">
    <location>
        <begin position="1"/>
        <end position="69"/>
    </location>
</feature>
<accession>A0A0L0F5M7</accession>
<reference evidence="2 3" key="1">
    <citation type="submission" date="2011-02" db="EMBL/GenBank/DDBJ databases">
        <title>The Genome Sequence of Sphaeroforma arctica JP610.</title>
        <authorList>
            <consortium name="The Broad Institute Genome Sequencing Platform"/>
            <person name="Russ C."/>
            <person name="Cuomo C."/>
            <person name="Young S.K."/>
            <person name="Zeng Q."/>
            <person name="Gargeya S."/>
            <person name="Alvarado L."/>
            <person name="Berlin A."/>
            <person name="Chapman S.B."/>
            <person name="Chen Z."/>
            <person name="Freedman E."/>
            <person name="Gellesch M."/>
            <person name="Goldberg J."/>
            <person name="Griggs A."/>
            <person name="Gujja S."/>
            <person name="Heilman E."/>
            <person name="Heiman D."/>
            <person name="Howarth C."/>
            <person name="Mehta T."/>
            <person name="Neiman D."/>
            <person name="Pearson M."/>
            <person name="Roberts A."/>
            <person name="Saif S."/>
            <person name="Shea T."/>
            <person name="Shenoy N."/>
            <person name="Sisk P."/>
            <person name="Stolte C."/>
            <person name="Sykes S."/>
            <person name="White J."/>
            <person name="Yandava C."/>
            <person name="Burger G."/>
            <person name="Gray M.W."/>
            <person name="Holland P.W.H."/>
            <person name="King N."/>
            <person name="Lang F.B.F."/>
            <person name="Roger A.J."/>
            <person name="Ruiz-Trillo I."/>
            <person name="Haas B."/>
            <person name="Nusbaum C."/>
            <person name="Birren B."/>
        </authorList>
    </citation>
    <scope>NUCLEOTIDE SEQUENCE [LARGE SCALE GENOMIC DNA]</scope>
    <source>
        <strain evidence="2 3">JP610</strain>
    </source>
</reference>